<protein>
    <submittedName>
        <fullName evidence="2">Uncharacterized protein</fullName>
    </submittedName>
</protein>
<organism evidence="2 3">
    <name type="scientific">Pelobates cultripes</name>
    <name type="common">Western spadefoot toad</name>
    <dbReference type="NCBI Taxonomy" id="61616"/>
    <lineage>
        <taxon>Eukaryota</taxon>
        <taxon>Metazoa</taxon>
        <taxon>Chordata</taxon>
        <taxon>Craniata</taxon>
        <taxon>Vertebrata</taxon>
        <taxon>Euteleostomi</taxon>
        <taxon>Amphibia</taxon>
        <taxon>Batrachia</taxon>
        <taxon>Anura</taxon>
        <taxon>Pelobatoidea</taxon>
        <taxon>Pelobatidae</taxon>
        <taxon>Pelobates</taxon>
    </lineage>
</organism>
<feature type="compositionally biased region" description="Basic and acidic residues" evidence="1">
    <location>
        <begin position="105"/>
        <end position="117"/>
    </location>
</feature>
<dbReference type="EMBL" id="OW240913">
    <property type="protein sequence ID" value="CAH2247478.1"/>
    <property type="molecule type" value="Genomic_DNA"/>
</dbReference>
<dbReference type="AlphaFoldDB" id="A0AAD1RC76"/>
<dbReference type="Proteomes" id="UP001295444">
    <property type="component" value="Chromosome 02"/>
</dbReference>
<evidence type="ECO:0000313" key="2">
    <source>
        <dbReference type="EMBL" id="CAH2247478.1"/>
    </source>
</evidence>
<evidence type="ECO:0000256" key="1">
    <source>
        <dbReference type="SAM" id="MobiDB-lite"/>
    </source>
</evidence>
<feature type="region of interest" description="Disordered" evidence="1">
    <location>
        <begin position="1"/>
        <end position="117"/>
    </location>
</feature>
<feature type="compositionally biased region" description="Basic and acidic residues" evidence="1">
    <location>
        <begin position="39"/>
        <end position="67"/>
    </location>
</feature>
<accession>A0AAD1RC76</accession>
<feature type="non-terminal residue" evidence="2">
    <location>
        <position position="117"/>
    </location>
</feature>
<evidence type="ECO:0000313" key="3">
    <source>
        <dbReference type="Proteomes" id="UP001295444"/>
    </source>
</evidence>
<name>A0AAD1RC76_PELCU</name>
<reference evidence="2" key="1">
    <citation type="submission" date="2022-03" db="EMBL/GenBank/DDBJ databases">
        <authorList>
            <person name="Alioto T."/>
            <person name="Alioto T."/>
            <person name="Gomez Garrido J."/>
        </authorList>
    </citation>
    <scope>NUCLEOTIDE SEQUENCE</scope>
</reference>
<sequence length="117" mass="12956">MRQGRLRLGTGRGAREVAAAAGDGNTHNPPTPSPTPPSHTHEHTSKDRHSSKTKPKDLNKTPPHDETDWWQYQNEATLHSVTRNSTLNRPIDSQDTEWGNTADSTEGKTHMGDTEPK</sequence>
<gene>
    <name evidence="2" type="ORF">PECUL_23A034534</name>
</gene>
<proteinExistence type="predicted"/>
<keyword evidence="3" id="KW-1185">Reference proteome</keyword>
<feature type="compositionally biased region" description="Low complexity" evidence="1">
    <location>
        <begin position="16"/>
        <end position="28"/>
    </location>
</feature>
<feature type="compositionally biased region" description="Polar residues" evidence="1">
    <location>
        <begin position="70"/>
        <end position="104"/>
    </location>
</feature>